<accession>A0A6P0G985</accession>
<evidence type="ECO:0000259" key="2">
    <source>
        <dbReference type="Pfam" id="PF25000"/>
    </source>
</evidence>
<evidence type="ECO:0000259" key="1">
    <source>
        <dbReference type="Pfam" id="PF00931"/>
    </source>
</evidence>
<dbReference type="InterPro" id="IPR002182">
    <property type="entry name" value="NB-ARC"/>
</dbReference>
<dbReference type="SUPFAM" id="SSF52540">
    <property type="entry name" value="P-loop containing nucleoside triphosphate hydrolases"/>
    <property type="match status" value="1"/>
</dbReference>
<evidence type="ECO:0000313" key="4">
    <source>
        <dbReference type="Proteomes" id="UP000471126"/>
    </source>
</evidence>
<dbReference type="Gene3D" id="1.25.40.10">
    <property type="entry name" value="Tetratricopeptide repeat domain"/>
    <property type="match status" value="2"/>
</dbReference>
<dbReference type="InterPro" id="IPR056681">
    <property type="entry name" value="DUF7779"/>
</dbReference>
<dbReference type="InterPro" id="IPR053137">
    <property type="entry name" value="NLR-like"/>
</dbReference>
<dbReference type="EMBL" id="JAAGWE010000003">
    <property type="protein sequence ID" value="NEM04731.1"/>
    <property type="molecule type" value="Genomic_DNA"/>
</dbReference>
<evidence type="ECO:0000313" key="3">
    <source>
        <dbReference type="EMBL" id="NEM04731.1"/>
    </source>
</evidence>
<feature type="domain" description="NB-ARC" evidence="1">
    <location>
        <begin position="60"/>
        <end position="192"/>
    </location>
</feature>
<feature type="domain" description="DUF7779" evidence="2">
    <location>
        <begin position="289"/>
        <end position="400"/>
    </location>
</feature>
<dbReference type="SUPFAM" id="SSF48452">
    <property type="entry name" value="TPR-like"/>
    <property type="match status" value="2"/>
</dbReference>
<dbReference type="GO" id="GO:0043531">
    <property type="term" value="F:ADP binding"/>
    <property type="evidence" value="ECO:0007669"/>
    <property type="project" value="InterPro"/>
</dbReference>
<dbReference type="PRINTS" id="PR00364">
    <property type="entry name" value="DISEASERSIST"/>
</dbReference>
<dbReference type="Pfam" id="PF13374">
    <property type="entry name" value="TPR_10"/>
    <property type="match status" value="2"/>
</dbReference>
<sequence>MTEDVTPEVAAGAPRVDAQRAQGVQAGNFNRQTNVFQVSRETVARRAVFLPPRHRLTGREQLLNQVRRELLHLNVGEDAGPAVLALHGLGGVGKSSLALEYAHRHWIAEDYGLVWWVATAEPVTVATQLGTLLAAQLEVDAEGRDAVAATQAVLAARTDAWLLVLDNAESLDAVREFLPPAGSGHVLVTSRNPGWYPHPRLEVPDLDPPAAVAFLTGRTGDPDEVSAGQLAEELGYLPLGLEQAGAYISASPGATLVSYLQAYRRRRPDLLGRGDPTDYEYPIARTWSMAFEALSPTAVGLLRLLACCAPDDVPLTLLLSGGTEAAHLAPEPAEVLGALAEDELELDHALAALYRYSLVRTGAGSRRVRGTDAEVSRDGRTVSVHRLVQAVVRDQLSDEQGTAWEHAARTLLHRALPLDPEDPTGWPAYSVLLPHLLATLPDTDDDLRAAARFLHVCGDFRGARRVLDRAVSGLAGALGPEHPHTLAAQVDLGRTLFALWDLEGARRVLDQVATTRSEVLGPAHPATLTAQANLSLTLWHLGRWIEAREVLQRVISGLAQVLPEPEPAGPTGPSGGGATLAALGGLADLADLAEARLPLEPMLPARLRASGPDEPLALTTGGVTALSLADLRGLGEARRVLGRMEQALEQTLGPEHPSTLTTSGNLAFVLMRAGELDEARCVLERLVTARLRVSGPEHPATLTAQGGLAGTLTVLGELAEARRLLEHVVSVRERVLGEDHPDTRTAEANLALVLAESGEWCPARSLLERVVDGLGRALGPTHPDTLTAQGDLAAVWAGTGEWGAARELLEQVLEGLPHAVSPDHPVTLFARENLAVITAHQGA</sequence>
<dbReference type="Pfam" id="PF00931">
    <property type="entry name" value="NB-ARC"/>
    <property type="match status" value="1"/>
</dbReference>
<dbReference type="PANTHER" id="PTHR46082:SF6">
    <property type="entry name" value="AAA+ ATPASE DOMAIN-CONTAINING PROTEIN-RELATED"/>
    <property type="match status" value="1"/>
</dbReference>
<organism evidence="3 4">
    <name type="scientific">Geodermatophilus normandii</name>
    <dbReference type="NCBI Taxonomy" id="1137989"/>
    <lineage>
        <taxon>Bacteria</taxon>
        <taxon>Bacillati</taxon>
        <taxon>Actinomycetota</taxon>
        <taxon>Actinomycetes</taxon>
        <taxon>Geodermatophilales</taxon>
        <taxon>Geodermatophilaceae</taxon>
        <taxon>Geodermatophilus</taxon>
    </lineage>
</organism>
<dbReference type="NCBIfam" id="NF040586">
    <property type="entry name" value="FxSxx_TPR"/>
    <property type="match status" value="1"/>
</dbReference>
<dbReference type="Pfam" id="PF13424">
    <property type="entry name" value="TPR_12"/>
    <property type="match status" value="2"/>
</dbReference>
<dbReference type="PANTHER" id="PTHR46082">
    <property type="entry name" value="ATP/GTP-BINDING PROTEIN-RELATED"/>
    <property type="match status" value="1"/>
</dbReference>
<dbReference type="AlphaFoldDB" id="A0A6P0G985"/>
<gene>
    <name evidence="3" type="ORF">GCU54_01645</name>
</gene>
<dbReference type="InterPro" id="IPR027417">
    <property type="entry name" value="P-loop_NTPase"/>
</dbReference>
<proteinExistence type="predicted"/>
<protein>
    <submittedName>
        <fullName evidence="3">Tetratricopeptide repeat protein</fullName>
    </submittedName>
</protein>
<dbReference type="Pfam" id="PF25000">
    <property type="entry name" value="DUF7779"/>
    <property type="match status" value="1"/>
</dbReference>
<reference evidence="3 4" key="1">
    <citation type="submission" date="2019-12" db="EMBL/GenBank/DDBJ databases">
        <title>WGS of CPCC 203550 I12A-02606.</title>
        <authorList>
            <person name="Jiang Z."/>
        </authorList>
    </citation>
    <scope>NUCLEOTIDE SEQUENCE [LARGE SCALE GENOMIC DNA]</scope>
    <source>
        <strain evidence="3 4">I12A-02606</strain>
    </source>
</reference>
<dbReference type="InterPro" id="IPR011990">
    <property type="entry name" value="TPR-like_helical_dom_sf"/>
</dbReference>
<name>A0A6P0G985_9ACTN</name>
<comment type="caution">
    <text evidence="3">The sequence shown here is derived from an EMBL/GenBank/DDBJ whole genome shotgun (WGS) entry which is preliminary data.</text>
</comment>
<dbReference type="Gene3D" id="3.40.50.300">
    <property type="entry name" value="P-loop containing nucleotide triphosphate hydrolases"/>
    <property type="match status" value="1"/>
</dbReference>
<dbReference type="Proteomes" id="UP000471126">
    <property type="component" value="Unassembled WGS sequence"/>
</dbReference>
<dbReference type="RefSeq" id="WP_163474953.1">
    <property type="nucleotide sequence ID" value="NZ_JAAGWE010000003.1"/>
</dbReference>